<keyword evidence="5" id="KW-0378">Hydrolase</keyword>
<keyword evidence="6" id="KW-1185">Reference proteome</keyword>
<dbReference type="eggNOG" id="COG1117">
    <property type="taxonomic scope" value="Bacteria"/>
</dbReference>
<dbReference type="HOGENOM" id="CLU_000604_1_22_9"/>
<dbReference type="EC" id="3.6.3.27" evidence="5"/>
<evidence type="ECO:0000313" key="6">
    <source>
        <dbReference type="Proteomes" id="UP000005850"/>
    </source>
</evidence>
<keyword evidence="3 5" id="KW-0067">ATP-binding</keyword>
<dbReference type="InterPro" id="IPR003439">
    <property type="entry name" value="ABC_transporter-like_ATP-bd"/>
</dbReference>
<reference evidence="5 6" key="1">
    <citation type="journal article" date="2011" name="J. Bacteriol.">
        <title>Genome sequence of Brevibacillus laterosporus LMG 15441, a pathogen of invertebrates.</title>
        <authorList>
            <person name="Djukic M."/>
            <person name="Poehlein A."/>
            <person name="Thurmer A."/>
            <person name="Daniel R."/>
        </authorList>
    </citation>
    <scope>NUCLEOTIDE SEQUENCE [LARGE SCALE GENOMIC DNA]</scope>
    <source>
        <strain evidence="5 6">LMG 15441</strain>
    </source>
</reference>
<dbReference type="PROSITE" id="PS00211">
    <property type="entry name" value="ABC_TRANSPORTER_1"/>
    <property type="match status" value="1"/>
</dbReference>
<dbReference type="InterPro" id="IPR003593">
    <property type="entry name" value="AAA+_ATPase"/>
</dbReference>
<dbReference type="InterPro" id="IPR005670">
    <property type="entry name" value="PstB-like"/>
</dbReference>
<dbReference type="GO" id="GO:0005524">
    <property type="term" value="F:ATP binding"/>
    <property type="evidence" value="ECO:0007669"/>
    <property type="project" value="UniProtKB-KW"/>
</dbReference>
<name>A0A075R023_BRELA</name>
<dbReference type="GO" id="GO:0005315">
    <property type="term" value="F:phosphate transmembrane transporter activity"/>
    <property type="evidence" value="ECO:0007669"/>
    <property type="project" value="InterPro"/>
</dbReference>
<dbReference type="Gene3D" id="3.40.50.300">
    <property type="entry name" value="P-loop containing nucleotide triphosphate hydrolases"/>
    <property type="match status" value="1"/>
</dbReference>
<dbReference type="EMBL" id="CP007806">
    <property type="protein sequence ID" value="AIG24781.1"/>
    <property type="molecule type" value="Genomic_DNA"/>
</dbReference>
<accession>A0A075R023</accession>
<gene>
    <name evidence="5" type="ORF">BRLA_c004000</name>
</gene>
<dbReference type="PANTHER" id="PTHR43423:SF1">
    <property type="entry name" value="ABC TRANSPORTER I FAMILY MEMBER 17"/>
    <property type="match status" value="1"/>
</dbReference>
<dbReference type="STRING" id="1042163.BRLA_c004000"/>
<dbReference type="SMART" id="SM00382">
    <property type="entry name" value="AAA"/>
    <property type="match status" value="1"/>
</dbReference>
<dbReference type="InterPro" id="IPR027417">
    <property type="entry name" value="P-loop_NTPase"/>
</dbReference>
<sequence>MPITIAQTKAIIEAESLSVFYGDKHAVKNIHIQMQRNTVTALIGPSGCGKSSFLRTINRMNEEIKGCRVTGRLLLDGANIYEPSVKKEGLRQSVGMLFQRANPFQKSIYENIAFAPRHHGTTNKAELNDIVEESLRKAALWDEVKDRLNDSALALSGGQQQRLCLARAIAMKPEILLLDEPCSALDPISTSKIEELIIQLKHDYTIVIVTHNMHQAVRVADETAFFLMGELVEKASTDKLFNNPKRAETEDYLSGRFG</sequence>
<dbReference type="CDD" id="cd03260">
    <property type="entry name" value="ABC_PstB_phosphate_transporter"/>
    <property type="match status" value="1"/>
</dbReference>
<dbReference type="KEGG" id="blr:BRLA_c004000"/>
<evidence type="ECO:0000259" key="4">
    <source>
        <dbReference type="PROSITE" id="PS50893"/>
    </source>
</evidence>
<dbReference type="InterPro" id="IPR017871">
    <property type="entry name" value="ABC_transporter-like_CS"/>
</dbReference>
<dbReference type="GO" id="GO:0016887">
    <property type="term" value="F:ATP hydrolysis activity"/>
    <property type="evidence" value="ECO:0007669"/>
    <property type="project" value="InterPro"/>
</dbReference>
<feature type="domain" description="ABC transporter" evidence="4">
    <location>
        <begin position="12"/>
        <end position="253"/>
    </location>
</feature>
<dbReference type="Pfam" id="PF00005">
    <property type="entry name" value="ABC_tran"/>
    <property type="match status" value="1"/>
</dbReference>
<keyword evidence="2" id="KW-0547">Nucleotide-binding</keyword>
<organism evidence="5 6">
    <name type="scientific">Brevibacillus laterosporus LMG 15441</name>
    <dbReference type="NCBI Taxonomy" id="1042163"/>
    <lineage>
        <taxon>Bacteria</taxon>
        <taxon>Bacillati</taxon>
        <taxon>Bacillota</taxon>
        <taxon>Bacilli</taxon>
        <taxon>Bacillales</taxon>
        <taxon>Paenibacillaceae</taxon>
        <taxon>Brevibacillus</taxon>
    </lineage>
</organism>
<proteinExistence type="predicted"/>
<dbReference type="SUPFAM" id="SSF52540">
    <property type="entry name" value="P-loop containing nucleoside triphosphate hydrolases"/>
    <property type="match status" value="1"/>
</dbReference>
<dbReference type="PROSITE" id="PS50893">
    <property type="entry name" value="ABC_TRANSPORTER_2"/>
    <property type="match status" value="1"/>
</dbReference>
<evidence type="ECO:0000256" key="2">
    <source>
        <dbReference type="ARBA" id="ARBA00022741"/>
    </source>
</evidence>
<evidence type="ECO:0000313" key="5">
    <source>
        <dbReference type="EMBL" id="AIG24781.1"/>
    </source>
</evidence>
<dbReference type="Proteomes" id="UP000005850">
    <property type="component" value="Chromosome"/>
</dbReference>
<protein>
    <submittedName>
        <fullName evidence="5">Phosphate import ATP-binding protein PstB 3</fullName>
        <ecNumber evidence="5">3.6.3.27</ecNumber>
    </submittedName>
</protein>
<dbReference type="GO" id="GO:0016020">
    <property type="term" value="C:membrane"/>
    <property type="evidence" value="ECO:0007669"/>
    <property type="project" value="InterPro"/>
</dbReference>
<dbReference type="RefSeq" id="WP_003333564.1">
    <property type="nucleotide sequence ID" value="NZ_CP007806.1"/>
</dbReference>
<dbReference type="AlphaFoldDB" id="A0A075R023"/>
<dbReference type="NCBIfam" id="TIGR00972">
    <property type="entry name" value="3a0107s01c2"/>
    <property type="match status" value="1"/>
</dbReference>
<dbReference type="PANTHER" id="PTHR43423">
    <property type="entry name" value="ABC TRANSPORTER I FAMILY MEMBER 17"/>
    <property type="match status" value="1"/>
</dbReference>
<keyword evidence="1" id="KW-0813">Transport</keyword>
<evidence type="ECO:0000256" key="3">
    <source>
        <dbReference type="ARBA" id="ARBA00022840"/>
    </source>
</evidence>
<dbReference type="GO" id="GO:0035435">
    <property type="term" value="P:phosphate ion transmembrane transport"/>
    <property type="evidence" value="ECO:0007669"/>
    <property type="project" value="InterPro"/>
</dbReference>
<evidence type="ECO:0000256" key="1">
    <source>
        <dbReference type="ARBA" id="ARBA00022448"/>
    </source>
</evidence>